<reference evidence="1" key="1">
    <citation type="submission" date="2018-01" db="EMBL/GenBank/DDBJ databases">
        <authorList>
            <person name="Regsiter A."/>
            <person name="William W."/>
        </authorList>
    </citation>
    <scope>NUCLEOTIDE SEQUENCE</scope>
    <source>
        <strain evidence="1">TRIP AH-1</strain>
    </source>
</reference>
<protein>
    <submittedName>
        <fullName evidence="1">Uncharacterized protein</fullName>
    </submittedName>
</protein>
<sequence length="66" mass="7849">MDKLPSLDKKIVNVASLDDIEEEKKYWFSKSPLERIEAIEINRRMVYGQNRVTSRLQRFFETADLS</sequence>
<name>A0A445MX22_9BACT</name>
<accession>A0A445MX22</accession>
<gene>
    <name evidence="1" type="ORF">PITCH_A2030127</name>
</gene>
<dbReference type="EMBL" id="OJIN01000117">
    <property type="protein sequence ID" value="SPD73983.1"/>
    <property type="molecule type" value="Genomic_DNA"/>
</dbReference>
<organism evidence="1">
    <name type="scientific">uncultured Desulfobacterium sp</name>
    <dbReference type="NCBI Taxonomy" id="201089"/>
    <lineage>
        <taxon>Bacteria</taxon>
        <taxon>Pseudomonadati</taxon>
        <taxon>Thermodesulfobacteriota</taxon>
        <taxon>Desulfobacteria</taxon>
        <taxon>Desulfobacterales</taxon>
        <taxon>Desulfobacteriaceae</taxon>
        <taxon>Desulfobacterium</taxon>
        <taxon>environmental samples</taxon>
    </lineage>
</organism>
<evidence type="ECO:0000313" key="1">
    <source>
        <dbReference type="EMBL" id="SPD73983.1"/>
    </source>
</evidence>
<dbReference type="AlphaFoldDB" id="A0A445MX22"/>
<proteinExistence type="predicted"/>